<dbReference type="NCBIfam" id="NF007111">
    <property type="entry name" value="PRK09560.1"/>
    <property type="match status" value="1"/>
</dbReference>
<comment type="caution">
    <text evidence="8">The sequence shown here is derived from an EMBL/GenBank/DDBJ whole genome shotgun (WGS) entry which is preliminary data.</text>
</comment>
<evidence type="ECO:0000256" key="7">
    <source>
        <dbReference type="HAMAP-Rule" id="MF_01844"/>
    </source>
</evidence>
<protein>
    <recommendedName>
        <fullName evidence="7">Na(+)/H(+) antiporter NhaA</fullName>
    </recommendedName>
    <alternativeName>
        <fullName evidence="7">Sodium/proton antiporter NhaA</fullName>
    </alternativeName>
</protein>
<evidence type="ECO:0000256" key="4">
    <source>
        <dbReference type="ARBA" id="ARBA00022989"/>
    </source>
</evidence>
<dbReference type="HAMAP" id="MF_01844">
    <property type="entry name" value="NhaA"/>
    <property type="match status" value="1"/>
</dbReference>
<evidence type="ECO:0000256" key="3">
    <source>
        <dbReference type="ARBA" id="ARBA00022692"/>
    </source>
</evidence>
<dbReference type="InterPro" id="IPR023171">
    <property type="entry name" value="Na/H_antiporter_dom_sf"/>
</dbReference>
<keyword evidence="3 7" id="KW-0812">Transmembrane</keyword>
<sequence length="408" mass="43584">MIKQIKKFLALESASGILLLIFATLAILWANTPFKELYFDLLDMPVQILIGSFSIHKPLLMWINDGFMAIFFTLVGMEVKRELMVGAISSYQRAIFPAIGALGGMIVPVAVFMLLNANTPEFQSGWAIPMATDIAFALGVLALLGKRVPFALKIFLLALAIIDDLGAIIVIALFFSHDLSLTALIVSAVGILALVLLNRLNVTKISIYAVTGLVLWAAVLKSGVHATLAGVILGFCIPLKGKNGETPLETFEHILSPWCSFMILPLFAFANAGVSIEGMGLSTLTSPLTLGVALGLIVGKALGVFSFSYLAVKFGIAQLSPGINFKQIFAISVLCGIGFTMSMFLAGLSFGGAESNSDFISLARLGILLGSGVSAVLGYILLKRFTSGVEQKYYNIKNAFNGNPYSTH</sequence>
<evidence type="ECO:0000313" key="8">
    <source>
        <dbReference type="EMBL" id="OAQ13758.1"/>
    </source>
</evidence>
<feature type="transmembrane region" description="Helical" evidence="7">
    <location>
        <begin position="207"/>
        <end position="235"/>
    </location>
</feature>
<keyword evidence="2 7" id="KW-1003">Cell membrane</keyword>
<dbReference type="EMBL" id="JACI01000002">
    <property type="protein sequence ID" value="OAQ13758.1"/>
    <property type="molecule type" value="Genomic_DNA"/>
</dbReference>
<evidence type="ECO:0000256" key="5">
    <source>
        <dbReference type="ARBA" id="ARBA00023136"/>
    </source>
</evidence>
<dbReference type="GO" id="GO:0005886">
    <property type="term" value="C:plasma membrane"/>
    <property type="evidence" value="ECO:0007669"/>
    <property type="project" value="UniProtKB-SubCell"/>
</dbReference>
<evidence type="ECO:0000256" key="1">
    <source>
        <dbReference type="ARBA" id="ARBA00004429"/>
    </source>
</evidence>
<dbReference type="AlphaFoldDB" id="A0A179CW48"/>
<dbReference type="GO" id="GO:0015385">
    <property type="term" value="F:sodium:proton antiporter activity"/>
    <property type="evidence" value="ECO:0007669"/>
    <property type="project" value="UniProtKB-UniRule"/>
</dbReference>
<keyword evidence="7" id="KW-0813">Transport</keyword>
<dbReference type="Pfam" id="PF06965">
    <property type="entry name" value="Na_H_antiport_1"/>
    <property type="match status" value="1"/>
</dbReference>
<feature type="transmembrane region" description="Helical" evidence="7">
    <location>
        <begin position="91"/>
        <end position="114"/>
    </location>
</feature>
<dbReference type="RefSeq" id="WP_015431730.1">
    <property type="nucleotide sequence ID" value="NZ_JACI01000002.1"/>
</dbReference>
<feature type="transmembrane region" description="Helical" evidence="7">
    <location>
        <begin position="59"/>
        <end position="79"/>
    </location>
</feature>
<feature type="transmembrane region" description="Helical" evidence="7">
    <location>
        <begin position="288"/>
        <end position="308"/>
    </location>
</feature>
<keyword evidence="6 7" id="KW-0739">Sodium transport</keyword>
<dbReference type="NCBIfam" id="NF007112">
    <property type="entry name" value="PRK09561.1"/>
    <property type="match status" value="1"/>
</dbReference>
<dbReference type="NCBIfam" id="TIGR00773">
    <property type="entry name" value="NhaA"/>
    <property type="match status" value="1"/>
</dbReference>
<feature type="transmembrane region" description="Helical" evidence="7">
    <location>
        <begin position="181"/>
        <end position="200"/>
    </location>
</feature>
<keyword evidence="4 7" id="KW-1133">Transmembrane helix</keyword>
<evidence type="ECO:0000256" key="6">
    <source>
        <dbReference type="ARBA" id="ARBA00023201"/>
    </source>
</evidence>
<name>A0A179CW48_BIBTR</name>
<dbReference type="PATRIC" id="fig|1261658.3.peg.962"/>
<dbReference type="Proteomes" id="UP000078358">
    <property type="component" value="Unassembled WGS sequence"/>
</dbReference>
<reference evidence="8 9" key="1">
    <citation type="submission" date="2014-01" db="EMBL/GenBank/DDBJ databases">
        <authorList>
            <person name="Zuccon D."/>
        </authorList>
    </citation>
    <scope>NUCLEOTIDE SEQUENCE [LARGE SCALE GENOMIC DNA]</scope>
    <source>
        <strain evidence="8 9">Y31</strain>
    </source>
</reference>
<keyword evidence="7" id="KW-0915">Sodium</keyword>
<dbReference type="PANTHER" id="PTHR30341:SF0">
    <property type="entry name" value="NA(+)_H(+) ANTIPORTER NHAA"/>
    <property type="match status" value="1"/>
</dbReference>
<evidence type="ECO:0000256" key="2">
    <source>
        <dbReference type="ARBA" id="ARBA00022475"/>
    </source>
</evidence>
<keyword evidence="5 7" id="KW-0472">Membrane</keyword>
<accession>A0A179CW48</accession>
<dbReference type="GO" id="GO:0006885">
    <property type="term" value="P:regulation of pH"/>
    <property type="evidence" value="ECO:0007669"/>
    <property type="project" value="UniProtKB-UniRule"/>
</dbReference>
<feature type="transmembrane region" description="Helical" evidence="7">
    <location>
        <begin position="126"/>
        <end position="145"/>
    </location>
</feature>
<feature type="transmembrane region" description="Helical" evidence="7">
    <location>
        <begin position="9"/>
        <end position="30"/>
    </location>
</feature>
<dbReference type="InterPro" id="IPR004670">
    <property type="entry name" value="NhaA"/>
</dbReference>
<comment type="catalytic activity">
    <reaction evidence="7">
        <text>Na(+)(in) + 2 H(+)(out) = Na(+)(out) + 2 H(+)(in)</text>
        <dbReference type="Rhea" id="RHEA:29251"/>
        <dbReference type="ChEBI" id="CHEBI:15378"/>
        <dbReference type="ChEBI" id="CHEBI:29101"/>
    </reaction>
</comment>
<comment type="similarity">
    <text evidence="7">Belongs to the NhaA Na(+)/H(+) (TC 2.A.33) antiporter family.</text>
</comment>
<dbReference type="Gene3D" id="1.20.1530.10">
    <property type="entry name" value="Na+/H+ antiporter like domain"/>
    <property type="match status" value="1"/>
</dbReference>
<keyword evidence="7" id="KW-0050">Antiport</keyword>
<proteinExistence type="inferred from homology"/>
<feature type="transmembrane region" description="Helical" evidence="7">
    <location>
        <begin position="154"/>
        <end position="175"/>
    </location>
</feature>
<organism evidence="8 9">
    <name type="scientific">Bibersteinia trehalosi Y31</name>
    <dbReference type="NCBI Taxonomy" id="1261658"/>
    <lineage>
        <taxon>Bacteria</taxon>
        <taxon>Pseudomonadati</taxon>
        <taxon>Pseudomonadota</taxon>
        <taxon>Gammaproteobacteria</taxon>
        <taxon>Pasteurellales</taxon>
        <taxon>Pasteurellaceae</taxon>
        <taxon>Bibersteinia</taxon>
    </lineage>
</organism>
<evidence type="ECO:0000313" key="9">
    <source>
        <dbReference type="Proteomes" id="UP000078358"/>
    </source>
</evidence>
<comment type="function">
    <text evidence="7">Na(+)/H(+) antiporter that extrudes sodium in exchange for external protons.</text>
</comment>
<feature type="transmembrane region" description="Helical" evidence="7">
    <location>
        <begin position="328"/>
        <end position="350"/>
    </location>
</feature>
<keyword evidence="7" id="KW-0406">Ion transport</keyword>
<gene>
    <name evidence="7 8" type="primary">nhaA</name>
    <name evidence="8" type="ORF">F480_04845</name>
</gene>
<comment type="subcellular location">
    <subcellularLocation>
        <location evidence="1">Cell inner membrane</location>
        <topology evidence="1">Multi-pass membrane protein</topology>
    </subcellularLocation>
    <subcellularLocation>
        <location evidence="7">Cell membrane</location>
        <topology evidence="7">Multi-pass membrane protein</topology>
    </subcellularLocation>
</comment>
<feature type="transmembrane region" description="Helical" evidence="7">
    <location>
        <begin position="255"/>
        <end position="276"/>
    </location>
</feature>
<dbReference type="PANTHER" id="PTHR30341">
    <property type="entry name" value="SODIUM ION/PROTON ANTIPORTER NHAA-RELATED"/>
    <property type="match status" value="1"/>
</dbReference>
<feature type="transmembrane region" description="Helical" evidence="7">
    <location>
        <begin position="362"/>
        <end position="382"/>
    </location>
</feature>